<evidence type="ECO:0000256" key="3">
    <source>
        <dbReference type="ARBA" id="ARBA00023163"/>
    </source>
</evidence>
<dbReference type="InterPro" id="IPR001138">
    <property type="entry name" value="Zn2Cys6_DnaBD"/>
</dbReference>
<evidence type="ECO:0000313" key="7">
    <source>
        <dbReference type="EMBL" id="KIW92583.1"/>
    </source>
</evidence>
<evidence type="ECO:0000256" key="2">
    <source>
        <dbReference type="ARBA" id="ARBA00023125"/>
    </source>
</evidence>
<gene>
    <name evidence="7" type="ORF">Z519_06430</name>
</gene>
<dbReference type="GeneID" id="27699358"/>
<evidence type="ECO:0000256" key="5">
    <source>
        <dbReference type="SAM" id="MobiDB-lite"/>
    </source>
</evidence>
<reference evidence="7" key="1">
    <citation type="submission" date="2015-01" db="EMBL/GenBank/DDBJ databases">
        <title>The Genome Sequence of Cladophialophora bantiana CBS 173.52.</title>
        <authorList>
            <consortium name="The Broad Institute Genomics Platform"/>
            <person name="Cuomo C."/>
            <person name="de Hoog S."/>
            <person name="Gorbushina A."/>
            <person name="Stielow B."/>
            <person name="Teixiera M."/>
            <person name="Abouelleil A."/>
            <person name="Chapman S.B."/>
            <person name="Priest M."/>
            <person name="Young S.K."/>
            <person name="Wortman J."/>
            <person name="Nusbaum C."/>
            <person name="Birren B."/>
        </authorList>
    </citation>
    <scope>NUCLEOTIDE SEQUENCE [LARGE SCALE GENOMIC DNA]</scope>
    <source>
        <strain evidence="7">CBS 173.52</strain>
    </source>
</reference>
<dbReference type="AlphaFoldDB" id="A0A0D2HH51"/>
<evidence type="ECO:0000259" key="6">
    <source>
        <dbReference type="PROSITE" id="PS50048"/>
    </source>
</evidence>
<dbReference type="OrthoDB" id="4150019at2759"/>
<keyword evidence="3" id="KW-0804">Transcription</keyword>
<evidence type="ECO:0000256" key="4">
    <source>
        <dbReference type="ARBA" id="ARBA00023242"/>
    </source>
</evidence>
<dbReference type="PROSITE" id="PS50048">
    <property type="entry name" value="ZN2_CY6_FUNGAL_2"/>
    <property type="match status" value="1"/>
</dbReference>
<dbReference type="Gene3D" id="4.10.240.10">
    <property type="entry name" value="Zn(2)-C6 fungal-type DNA-binding domain"/>
    <property type="match status" value="1"/>
</dbReference>
<keyword evidence="4" id="KW-0539">Nucleus</keyword>
<organism evidence="7">
    <name type="scientific">Cladophialophora bantiana (strain ATCC 10958 / CBS 173.52 / CDC B-1940 / NIH 8579)</name>
    <name type="common">Xylohypha bantiana</name>
    <dbReference type="NCBI Taxonomy" id="1442370"/>
    <lineage>
        <taxon>Eukaryota</taxon>
        <taxon>Fungi</taxon>
        <taxon>Dikarya</taxon>
        <taxon>Ascomycota</taxon>
        <taxon>Pezizomycotina</taxon>
        <taxon>Eurotiomycetes</taxon>
        <taxon>Chaetothyriomycetidae</taxon>
        <taxon>Chaetothyriales</taxon>
        <taxon>Herpotrichiellaceae</taxon>
        <taxon>Cladophialophora</taxon>
    </lineage>
</organism>
<dbReference type="GO" id="GO:0003677">
    <property type="term" value="F:DNA binding"/>
    <property type="evidence" value="ECO:0007669"/>
    <property type="project" value="UniProtKB-KW"/>
</dbReference>
<proteinExistence type="predicted"/>
<sequence>MLPYPRPRQLPASRGSKLGYYRASIACVGCRKSKTRCLLTPRREQDSCLNCRRKGQPCAFLTVDKKPPDWIWSKGRRRQTIESESASSSQLSVSRSFTDPRMVRDRASGSSADTQSNQPREQCNLAWDVDVPDFSSETRLPPNLGSHVDPQGWVNGNAESSISPDRVEKTDLDLTLPYYSGPSLSQGFEWGINITPLEYPYSCGQYQLQTGQIDPTFDPAALTPSTPCGSYGYYSQVSDTST</sequence>
<name>A0A0D2HH51_CLAB1</name>
<dbReference type="CDD" id="cd00067">
    <property type="entry name" value="GAL4"/>
    <property type="match status" value="1"/>
</dbReference>
<dbReference type="EMBL" id="KN846988">
    <property type="protein sequence ID" value="KIW92583.1"/>
    <property type="molecule type" value="Genomic_DNA"/>
</dbReference>
<evidence type="ECO:0000256" key="1">
    <source>
        <dbReference type="ARBA" id="ARBA00023015"/>
    </source>
</evidence>
<feature type="region of interest" description="Disordered" evidence="5">
    <location>
        <begin position="138"/>
        <end position="163"/>
    </location>
</feature>
<dbReference type="GO" id="GO:0000981">
    <property type="term" value="F:DNA-binding transcription factor activity, RNA polymerase II-specific"/>
    <property type="evidence" value="ECO:0007669"/>
    <property type="project" value="InterPro"/>
</dbReference>
<accession>A0A0D2HH51</accession>
<feature type="region of interest" description="Disordered" evidence="5">
    <location>
        <begin position="75"/>
        <end position="121"/>
    </location>
</feature>
<protein>
    <recommendedName>
        <fullName evidence="6">Zn(2)-C6 fungal-type domain-containing protein</fullName>
    </recommendedName>
</protein>
<dbReference type="VEuPathDB" id="FungiDB:Z519_06430"/>
<feature type="compositionally biased region" description="Low complexity" evidence="5">
    <location>
        <begin position="83"/>
        <end position="96"/>
    </location>
</feature>
<feature type="domain" description="Zn(2)-C6 fungal-type" evidence="6">
    <location>
        <begin position="26"/>
        <end position="60"/>
    </location>
</feature>
<dbReference type="InterPro" id="IPR036864">
    <property type="entry name" value="Zn2-C6_fun-type_DNA-bd_sf"/>
</dbReference>
<dbReference type="SUPFAM" id="SSF57701">
    <property type="entry name" value="Zn2/Cys6 DNA-binding domain"/>
    <property type="match status" value="1"/>
</dbReference>
<keyword evidence="1" id="KW-0805">Transcription regulation</keyword>
<keyword evidence="2" id="KW-0238">DNA-binding</keyword>
<dbReference type="RefSeq" id="XP_016619252.1">
    <property type="nucleotide sequence ID" value="XM_016764170.1"/>
</dbReference>
<dbReference type="HOGENOM" id="CLU_1147088_0_0_1"/>
<dbReference type="PROSITE" id="PS00463">
    <property type="entry name" value="ZN2_CY6_FUNGAL_1"/>
    <property type="match status" value="1"/>
</dbReference>
<dbReference type="GO" id="GO:0008270">
    <property type="term" value="F:zinc ion binding"/>
    <property type="evidence" value="ECO:0007669"/>
    <property type="project" value="InterPro"/>
</dbReference>
<feature type="compositionally biased region" description="Polar residues" evidence="5">
    <location>
        <begin position="108"/>
        <end position="121"/>
    </location>
</feature>